<dbReference type="EMBL" id="GEDC01015308">
    <property type="protein sequence ID" value="JAS21990.1"/>
    <property type="molecule type" value="Transcribed_RNA"/>
</dbReference>
<comment type="subcellular location">
    <subcellularLocation>
        <location evidence="7">Cell membrane</location>
        <topology evidence="7">Multi-pass membrane protein</topology>
    </subcellularLocation>
    <subcellularLocation>
        <location evidence="1">Membrane</location>
        <topology evidence="1">Multi-pass membrane protein</topology>
    </subcellularLocation>
</comment>
<feature type="transmembrane region" description="Helical" evidence="7">
    <location>
        <begin position="644"/>
        <end position="667"/>
    </location>
</feature>
<dbReference type="InterPro" id="IPR007603">
    <property type="entry name" value="Choline_transptr-like"/>
</dbReference>
<feature type="transmembrane region" description="Helical" evidence="7">
    <location>
        <begin position="229"/>
        <end position="249"/>
    </location>
</feature>
<comment type="function">
    <text evidence="7">Choline transporter.</text>
</comment>
<keyword evidence="6" id="KW-0325">Glycoprotein</keyword>
<feature type="transmembrane region" description="Helical" evidence="7">
    <location>
        <begin position="603"/>
        <end position="624"/>
    </location>
</feature>
<feature type="transmembrane region" description="Helical" evidence="7">
    <location>
        <begin position="256"/>
        <end position="277"/>
    </location>
</feature>
<feature type="transmembrane region" description="Helical" evidence="7">
    <location>
        <begin position="354"/>
        <end position="384"/>
    </location>
</feature>
<dbReference type="Pfam" id="PF04515">
    <property type="entry name" value="Choline_transpo"/>
    <property type="match status" value="1"/>
</dbReference>
<proteinExistence type="inferred from homology"/>
<name>A0A1B6D8K7_9HEMI</name>
<dbReference type="PANTHER" id="PTHR12385">
    <property type="entry name" value="CHOLINE TRANSPORTER-LIKE (SLC FAMILY 44)"/>
    <property type="match status" value="1"/>
</dbReference>
<keyword evidence="3 7" id="KW-0812">Transmembrane</keyword>
<dbReference type="GO" id="GO:0022857">
    <property type="term" value="F:transmembrane transporter activity"/>
    <property type="evidence" value="ECO:0007669"/>
    <property type="project" value="UniProtKB-UniRule"/>
</dbReference>
<feature type="transmembrane region" description="Helical" evidence="7">
    <location>
        <begin position="36"/>
        <end position="57"/>
    </location>
</feature>
<comment type="similarity">
    <text evidence="2 7">Belongs to the CTL (choline transporter-like) family.</text>
</comment>
<sequence length="714" mass="81250">MARAQVEDVVKSKYGSPLKFEPDFNGPRKNRSCTDILCLLLFVVFLVAWGFIGMYAYKTGDITTLTVPVDSYRQRCGKDADVKNKTFLFFFDMSVCLSAQTVWDGCKTPQVCVSKCPDYFWIADVDTTYNQEIVNKYLICVSDAVKAKVIDLNSLKSAINNNLCARYYFPLSPIANRCIQPNLSQDNINKLAQLGINTTSILQDSTILKDFSSLNEIATKILQDFEATWRYLVMGLLLAMVVSLVYIFLLRFFAGIIVWLSILGLIILLGCGAYFGYSNYTKLQDPNFKVVPEESTNLKQQVSKLLNTPMFWMVLGIFCVIVLVLIAFIVIFLRSRISIAVTLIKEGSKAVGNTISSLFFPIIPWCLQLAVILWAAVMFLYLYASGSEMFKVFGLSNGNCICTNYKDNDTCTIDQFKKDCHQINTVSDACIDAGCGFFSYQVDNLLLYLHLINLFGMFWGIWFVSGLNQMILSSTFATWYWTFKKRNVPFFAVTEAIARVVWYHMGTIAFGSLILAICSFIRAMIEFAEQKLKKYDNPVTKAILCCAKCFFWCLHKFLCFINRNAYIMCAIHGKNFCASAKDAFQLLMRNVIRVVFVDKVTDFLFFLGKMVITIGMMVLSYFVFVKPSTLRLLDNSSRDVQLNYPWFPLAVVGFTTYIVASLFFSVYSVAVDTLFLCFLEDCERNDGSSEKPYFMSKELMRILNKKNVKPNKIK</sequence>
<evidence type="ECO:0000256" key="6">
    <source>
        <dbReference type="ARBA" id="ARBA00023180"/>
    </source>
</evidence>
<accession>A0A1B6D8K7</accession>
<evidence type="ECO:0000256" key="5">
    <source>
        <dbReference type="ARBA" id="ARBA00023136"/>
    </source>
</evidence>
<dbReference type="GO" id="GO:0005886">
    <property type="term" value="C:plasma membrane"/>
    <property type="evidence" value="ECO:0007669"/>
    <property type="project" value="UniProtKB-SubCell"/>
</dbReference>
<keyword evidence="5 7" id="KW-0472">Membrane</keyword>
<evidence type="ECO:0000313" key="8">
    <source>
        <dbReference type="EMBL" id="JAS21990.1"/>
    </source>
</evidence>
<organism evidence="8">
    <name type="scientific">Clastoptera arizonana</name>
    <name type="common">Arizona spittle bug</name>
    <dbReference type="NCBI Taxonomy" id="38151"/>
    <lineage>
        <taxon>Eukaryota</taxon>
        <taxon>Metazoa</taxon>
        <taxon>Ecdysozoa</taxon>
        <taxon>Arthropoda</taxon>
        <taxon>Hexapoda</taxon>
        <taxon>Insecta</taxon>
        <taxon>Pterygota</taxon>
        <taxon>Neoptera</taxon>
        <taxon>Paraneoptera</taxon>
        <taxon>Hemiptera</taxon>
        <taxon>Auchenorrhyncha</taxon>
        <taxon>Cercopoidea</taxon>
        <taxon>Clastopteridae</taxon>
        <taxon>Clastoptera</taxon>
    </lineage>
</organism>
<feature type="transmembrane region" description="Helical" evidence="7">
    <location>
        <begin position="310"/>
        <end position="333"/>
    </location>
</feature>
<dbReference type="PANTHER" id="PTHR12385:SF14">
    <property type="entry name" value="CHOLINE TRANSPORTER-LIKE 2"/>
    <property type="match status" value="1"/>
</dbReference>
<evidence type="ECO:0000256" key="2">
    <source>
        <dbReference type="ARBA" id="ARBA00007168"/>
    </source>
</evidence>
<dbReference type="AlphaFoldDB" id="A0A1B6D8K7"/>
<evidence type="ECO:0000256" key="3">
    <source>
        <dbReference type="ARBA" id="ARBA00022692"/>
    </source>
</evidence>
<keyword evidence="4 7" id="KW-1133">Transmembrane helix</keyword>
<reference evidence="8" key="1">
    <citation type="submission" date="2015-12" db="EMBL/GenBank/DDBJ databases">
        <title>De novo transcriptome assembly of four potential Pierce s Disease insect vectors from Arizona vineyards.</title>
        <authorList>
            <person name="Tassone E.E."/>
        </authorList>
    </citation>
    <scope>NUCLEOTIDE SEQUENCE</scope>
</reference>
<evidence type="ECO:0000256" key="4">
    <source>
        <dbReference type="ARBA" id="ARBA00022989"/>
    </source>
</evidence>
<gene>
    <name evidence="8" type="ORF">g.15181</name>
</gene>
<protein>
    <recommendedName>
        <fullName evidence="7">Choline transporter-like protein</fullName>
    </recommendedName>
</protein>
<evidence type="ECO:0000256" key="7">
    <source>
        <dbReference type="RuleBase" id="RU368066"/>
    </source>
</evidence>
<evidence type="ECO:0000256" key="1">
    <source>
        <dbReference type="ARBA" id="ARBA00004141"/>
    </source>
</evidence>
<feature type="transmembrane region" description="Helical" evidence="7">
    <location>
        <begin position="508"/>
        <end position="525"/>
    </location>
</feature>